<dbReference type="Proteomes" id="UP000187495">
    <property type="component" value="Unassembled WGS sequence"/>
</dbReference>
<dbReference type="SUPFAM" id="SSF47413">
    <property type="entry name" value="lambda repressor-like DNA-binding domains"/>
    <property type="match status" value="1"/>
</dbReference>
<proteinExistence type="predicted"/>
<organism evidence="2 3">
    <name type="scientific">Moraxella cuniculi DSM 21768</name>
    <dbReference type="NCBI Taxonomy" id="1122245"/>
    <lineage>
        <taxon>Bacteria</taxon>
        <taxon>Pseudomonadati</taxon>
        <taxon>Pseudomonadota</taxon>
        <taxon>Gammaproteobacteria</taxon>
        <taxon>Moraxellales</taxon>
        <taxon>Moraxellaceae</taxon>
        <taxon>Moraxella</taxon>
    </lineage>
</organism>
<dbReference type="InterPro" id="IPR001387">
    <property type="entry name" value="Cro/C1-type_HTH"/>
</dbReference>
<sequence>MSTLHELLNKMPTDSQERIHAESCELIIDYRLQLLREELQLSQAHLAKQMQISQPTLSAIENRGTDNKLSTIKRYVEGLGGKLSVHVELPDGRHIGFSV</sequence>
<dbReference type="PROSITE" id="PS50943">
    <property type="entry name" value="HTH_CROC1"/>
    <property type="match status" value="1"/>
</dbReference>
<accession>A0A1N7GB04</accession>
<evidence type="ECO:0000313" key="2">
    <source>
        <dbReference type="EMBL" id="SIS09755.1"/>
    </source>
</evidence>
<dbReference type="SMART" id="SM00530">
    <property type="entry name" value="HTH_XRE"/>
    <property type="match status" value="1"/>
</dbReference>
<reference evidence="3" key="1">
    <citation type="submission" date="2017-01" db="EMBL/GenBank/DDBJ databases">
        <authorList>
            <person name="Varghese N."/>
            <person name="Submissions S."/>
        </authorList>
    </citation>
    <scope>NUCLEOTIDE SEQUENCE [LARGE SCALE GENOMIC DNA]</scope>
    <source>
        <strain evidence="3">DSM 21768</strain>
    </source>
</reference>
<dbReference type="Pfam" id="PF01381">
    <property type="entry name" value="HTH_3"/>
    <property type="match status" value="1"/>
</dbReference>
<gene>
    <name evidence="2" type="ORF">SAMN02745664_1308</name>
</gene>
<dbReference type="STRING" id="34061.B0189_11120"/>
<dbReference type="AlphaFoldDB" id="A0A1N7GB04"/>
<name>A0A1N7GB04_9GAMM</name>
<dbReference type="InterPro" id="IPR010982">
    <property type="entry name" value="Lambda_DNA-bd_dom_sf"/>
</dbReference>
<dbReference type="RefSeq" id="WP_076556240.1">
    <property type="nucleotide sequence ID" value="NZ_FTNU01000030.1"/>
</dbReference>
<protein>
    <submittedName>
        <fullName evidence="2">Helix-turn-helix domain-containing protein</fullName>
    </submittedName>
</protein>
<dbReference type="GO" id="GO:0003677">
    <property type="term" value="F:DNA binding"/>
    <property type="evidence" value="ECO:0007669"/>
    <property type="project" value="InterPro"/>
</dbReference>
<feature type="domain" description="HTH cro/C1-type" evidence="1">
    <location>
        <begin position="32"/>
        <end position="86"/>
    </location>
</feature>
<dbReference type="EMBL" id="FTNU01000030">
    <property type="protein sequence ID" value="SIS09755.1"/>
    <property type="molecule type" value="Genomic_DNA"/>
</dbReference>
<evidence type="ECO:0000259" key="1">
    <source>
        <dbReference type="PROSITE" id="PS50943"/>
    </source>
</evidence>
<evidence type="ECO:0000313" key="3">
    <source>
        <dbReference type="Proteomes" id="UP000187495"/>
    </source>
</evidence>
<dbReference type="CDD" id="cd00093">
    <property type="entry name" value="HTH_XRE"/>
    <property type="match status" value="1"/>
</dbReference>
<keyword evidence="3" id="KW-1185">Reference proteome</keyword>
<dbReference type="Gene3D" id="1.10.260.40">
    <property type="entry name" value="lambda repressor-like DNA-binding domains"/>
    <property type="match status" value="1"/>
</dbReference>